<gene>
    <name evidence="3" type="ORF">LH440_02510</name>
    <name evidence="2" type="ORF">LHGZ1_2322</name>
</gene>
<evidence type="ECO:0000313" key="5">
    <source>
        <dbReference type="Proteomes" id="UP001200247"/>
    </source>
</evidence>
<keyword evidence="1" id="KW-1133">Transmembrane helix</keyword>
<name>A0A248LLX3_9NEIS</name>
<keyword evidence="1" id="KW-0812">Transmembrane</keyword>
<reference evidence="3 5" key="4">
    <citation type="submission" date="2021-10" db="EMBL/GenBank/DDBJ databases">
        <title>Whole-genome sequencing analysis of Laribacter hongkongensis: virulence gene profiles, carbohydrate-active enzyme prediction, and antimicrobial resistance characterization.</title>
        <authorList>
            <person name="Yuan P."/>
            <person name="Zhan Y."/>
            <person name="Chen D."/>
        </authorList>
    </citation>
    <scope>NUCLEOTIDE SEQUENCE [LARGE SCALE GENOMIC DNA]</scope>
    <source>
        <strain evidence="3 5">W67</strain>
    </source>
</reference>
<proteinExistence type="predicted"/>
<dbReference type="EMBL" id="CP022115">
    <property type="protein sequence ID" value="ASJ25153.1"/>
    <property type="molecule type" value="Genomic_DNA"/>
</dbReference>
<protein>
    <submittedName>
        <fullName evidence="2">Uncharacterized protein</fullName>
    </submittedName>
</protein>
<dbReference type="NCBIfam" id="NF045611">
    <property type="entry name" value="small_CydP"/>
    <property type="match status" value="1"/>
</dbReference>
<reference evidence="2" key="3">
    <citation type="submission" date="2017-06" db="EMBL/GenBank/DDBJ databases">
        <authorList>
            <person name="Kim H.J."/>
            <person name="Triplett B.A."/>
        </authorList>
    </citation>
    <scope>NUCLEOTIDE SEQUENCE</scope>
    <source>
        <strain evidence="2">HLGZ1</strain>
    </source>
</reference>
<feature type="transmembrane region" description="Helical" evidence="1">
    <location>
        <begin position="12"/>
        <end position="31"/>
    </location>
</feature>
<evidence type="ECO:0000313" key="2">
    <source>
        <dbReference type="EMBL" id="ASJ25153.1"/>
    </source>
</evidence>
<evidence type="ECO:0000313" key="4">
    <source>
        <dbReference type="Proteomes" id="UP000197424"/>
    </source>
</evidence>
<dbReference type="Proteomes" id="UP000197424">
    <property type="component" value="Chromosome"/>
</dbReference>
<organism evidence="2 4">
    <name type="scientific">Laribacter hongkongensis</name>
    <dbReference type="NCBI Taxonomy" id="168471"/>
    <lineage>
        <taxon>Bacteria</taxon>
        <taxon>Pseudomonadati</taxon>
        <taxon>Pseudomonadota</taxon>
        <taxon>Betaproteobacteria</taxon>
        <taxon>Neisseriales</taxon>
        <taxon>Aquaspirillaceae</taxon>
        <taxon>Laribacter</taxon>
    </lineage>
</organism>
<dbReference type="RefSeq" id="WP_012697721.1">
    <property type="nucleotide sequence ID" value="NZ_CP022115.1"/>
</dbReference>
<evidence type="ECO:0000313" key="3">
    <source>
        <dbReference type="EMBL" id="MCG9024793.1"/>
    </source>
</evidence>
<dbReference type="Proteomes" id="UP001200247">
    <property type="component" value="Unassembled WGS sequence"/>
</dbReference>
<reference evidence="2" key="1">
    <citation type="journal article" date="2017" name="J. Antimicrob. Chemother.">
        <title>Emergence and genomic analysis of MDR Laribacter hongkongensis strain HLGZ1 from Guangzhou, China.</title>
        <authorList>
            <person name="Wu H.K."/>
            <person name="Chen J.H."/>
            <person name="Yang L."/>
            <person name="Li A.R."/>
            <person name="Su D.H."/>
            <person name="Lin Y.P."/>
            <person name="Chen D.Q."/>
        </authorList>
    </citation>
    <scope>NUCLEOTIDE SEQUENCE</scope>
    <source>
        <strain evidence="2">HLGZ1</strain>
    </source>
</reference>
<accession>A0A248LLX3</accession>
<dbReference type="GeneID" id="75108461"/>
<reference evidence="4" key="2">
    <citation type="submission" date="2017-06" db="EMBL/GenBank/DDBJ databases">
        <title>Whole genome sequence of Laribacter hongkongensis LHGZ1.</title>
        <authorList>
            <person name="Chen D."/>
            <person name="Wu H."/>
            <person name="Chen J."/>
        </authorList>
    </citation>
    <scope>NUCLEOTIDE SEQUENCE [LARGE SCALE GENOMIC DNA]</scope>
    <source>
        <strain evidence="4">LHGZ1</strain>
    </source>
</reference>
<dbReference type="AlphaFoldDB" id="A0A248LLX3"/>
<dbReference type="OMA" id="WWLFIAP"/>
<keyword evidence="1" id="KW-0472">Membrane</keyword>
<dbReference type="InterPro" id="IPR054636">
    <property type="entry name" value="CydP"/>
</dbReference>
<dbReference type="EMBL" id="JAJAXM010000003">
    <property type="protein sequence ID" value="MCG9024793.1"/>
    <property type="molecule type" value="Genomic_DNA"/>
</dbReference>
<sequence length="64" mass="7434">MRLADRRLRRELVWVVVIKLVLLTLLWWLFIAPQRVEVDSRKMADVVAAPAGSPLQFKENPHAN</sequence>
<evidence type="ECO:0000256" key="1">
    <source>
        <dbReference type="SAM" id="Phobius"/>
    </source>
</evidence>